<organism evidence="1">
    <name type="scientific">Anguilla anguilla</name>
    <name type="common">European freshwater eel</name>
    <name type="synonym">Muraena anguilla</name>
    <dbReference type="NCBI Taxonomy" id="7936"/>
    <lineage>
        <taxon>Eukaryota</taxon>
        <taxon>Metazoa</taxon>
        <taxon>Chordata</taxon>
        <taxon>Craniata</taxon>
        <taxon>Vertebrata</taxon>
        <taxon>Euteleostomi</taxon>
        <taxon>Actinopterygii</taxon>
        <taxon>Neopterygii</taxon>
        <taxon>Teleostei</taxon>
        <taxon>Anguilliformes</taxon>
        <taxon>Anguillidae</taxon>
        <taxon>Anguilla</taxon>
    </lineage>
</organism>
<accession>A0A0E9QQK5</accession>
<sequence length="78" mass="9109">MPGILSIISIKMNGSHNEPWNMAPLISQCSQKVHFLLKENRFGRFLLNAAFFPPQVFVKWKINTENKMAEIMKWIMES</sequence>
<proteinExistence type="predicted"/>
<dbReference type="EMBL" id="GBXM01090204">
    <property type="protein sequence ID" value="JAH18373.1"/>
    <property type="molecule type" value="Transcribed_RNA"/>
</dbReference>
<protein>
    <submittedName>
        <fullName evidence="1">Uncharacterized protein</fullName>
    </submittedName>
</protein>
<name>A0A0E9QQK5_ANGAN</name>
<evidence type="ECO:0000313" key="1">
    <source>
        <dbReference type="EMBL" id="JAH18373.1"/>
    </source>
</evidence>
<dbReference type="AlphaFoldDB" id="A0A0E9QQK5"/>
<reference evidence="1" key="1">
    <citation type="submission" date="2014-11" db="EMBL/GenBank/DDBJ databases">
        <authorList>
            <person name="Amaro Gonzalez C."/>
        </authorList>
    </citation>
    <scope>NUCLEOTIDE SEQUENCE</scope>
</reference>
<reference evidence="1" key="2">
    <citation type="journal article" date="2015" name="Fish Shellfish Immunol.">
        <title>Early steps in the European eel (Anguilla anguilla)-Vibrio vulnificus interaction in the gills: Role of the RtxA13 toxin.</title>
        <authorList>
            <person name="Callol A."/>
            <person name="Pajuelo D."/>
            <person name="Ebbesson L."/>
            <person name="Teles M."/>
            <person name="MacKenzie S."/>
            <person name="Amaro C."/>
        </authorList>
    </citation>
    <scope>NUCLEOTIDE SEQUENCE</scope>
</reference>